<dbReference type="STRING" id="101091.A0A1C7N3A5"/>
<proteinExistence type="predicted"/>
<protein>
    <submittedName>
        <fullName evidence="3">Uncharacterized protein</fullName>
    </submittedName>
</protein>
<sequence length="569" mass="64967">MGLKKLFTHKEDHEKKLNYDEKRNLSKSSSLSISSWSHKDRKRHSSIIPSPSMSSHTLPLHHNTRENKVTQRHSMYNPVISTKSPITPSESFGEVNDVVGMLRNSSSSEFSSFTTNGSNEDICFSPDTFAESTGDSNKYEIVLEDPQEENAFHSLPYQNGRVTPDSATAYTKKETEDSLYSELLLVQQQLNAINPGHTVEMRKQIGHVNNLLGKALESSMRLEAKVKTIVQSSKDTIMTMDRDNKSLKKENQKTREEMEHTMSLLVELRSNHATMQAQAYKNETQLQEMALLLHCPIDDLSRQLRVTTELNHQLEQDKLECIKQSETNIQQKEEQIACMEQEHAEVKLKLASCTTMNKELEEEKEELLAQLEKTKGLENKLEALEAENKQLKDDLVVIENVSREAAQSVMDENERLEHQLQQLELLYSGNDEEVEHLCDNTSKRVLVADNRQLKAKLKAMEQTQAENASLTELVVCLQSRIKELEYKHTKSSHLLPKSIPEAEQEELMRMHTRAQLGLIEFLEGEDNITSAMAKFKKQLEADMKEFTLTDTLDSIYPISSTISVSESMR</sequence>
<comment type="caution">
    <text evidence="3">The sequence shown here is derived from an EMBL/GenBank/DDBJ whole genome shotgun (WGS) entry which is preliminary data.</text>
</comment>
<evidence type="ECO:0000256" key="2">
    <source>
        <dbReference type="SAM" id="MobiDB-lite"/>
    </source>
</evidence>
<dbReference type="InParanoid" id="A0A1C7N3A5"/>
<feature type="coiled-coil region" evidence="1">
    <location>
        <begin position="237"/>
        <end position="264"/>
    </location>
</feature>
<evidence type="ECO:0000313" key="3">
    <source>
        <dbReference type="EMBL" id="OBZ83580.1"/>
    </source>
</evidence>
<dbReference type="EMBL" id="LUGH01000637">
    <property type="protein sequence ID" value="OBZ83580.1"/>
    <property type="molecule type" value="Genomic_DNA"/>
</dbReference>
<evidence type="ECO:0000256" key="1">
    <source>
        <dbReference type="SAM" id="Coils"/>
    </source>
</evidence>
<dbReference type="Proteomes" id="UP000093000">
    <property type="component" value="Unassembled WGS sequence"/>
</dbReference>
<feature type="coiled-coil region" evidence="1">
    <location>
        <begin position="297"/>
        <end position="480"/>
    </location>
</feature>
<name>A0A1C7N3A5_9FUNG</name>
<keyword evidence="4" id="KW-1185">Reference proteome</keyword>
<evidence type="ECO:0000313" key="4">
    <source>
        <dbReference type="Proteomes" id="UP000093000"/>
    </source>
</evidence>
<organism evidence="3 4">
    <name type="scientific">Choanephora cucurbitarum</name>
    <dbReference type="NCBI Taxonomy" id="101091"/>
    <lineage>
        <taxon>Eukaryota</taxon>
        <taxon>Fungi</taxon>
        <taxon>Fungi incertae sedis</taxon>
        <taxon>Mucoromycota</taxon>
        <taxon>Mucoromycotina</taxon>
        <taxon>Mucoromycetes</taxon>
        <taxon>Mucorales</taxon>
        <taxon>Mucorineae</taxon>
        <taxon>Choanephoraceae</taxon>
        <taxon>Choanephoroideae</taxon>
        <taxon>Choanephora</taxon>
    </lineage>
</organism>
<feature type="compositionally biased region" description="Low complexity" evidence="2">
    <location>
        <begin position="46"/>
        <end position="55"/>
    </location>
</feature>
<gene>
    <name evidence="3" type="ORF">A0J61_08373</name>
</gene>
<feature type="region of interest" description="Disordered" evidence="2">
    <location>
        <begin position="30"/>
        <end position="60"/>
    </location>
</feature>
<dbReference type="AlphaFoldDB" id="A0A1C7N3A5"/>
<reference evidence="3 4" key="1">
    <citation type="submission" date="2016-03" db="EMBL/GenBank/DDBJ databases">
        <title>Choanephora cucurbitarum.</title>
        <authorList>
            <person name="Min B."/>
            <person name="Park H."/>
            <person name="Park J.-H."/>
            <person name="Shin H.-D."/>
            <person name="Choi I.-G."/>
        </authorList>
    </citation>
    <scope>NUCLEOTIDE SEQUENCE [LARGE SCALE GENOMIC DNA]</scope>
    <source>
        <strain evidence="3 4">KUS-F28377</strain>
    </source>
</reference>
<dbReference type="OrthoDB" id="2252112at2759"/>
<keyword evidence="1" id="KW-0175">Coiled coil</keyword>
<accession>A0A1C7N3A5</accession>